<dbReference type="Gene3D" id="3.40.50.1000">
    <property type="entry name" value="HAD superfamily/HAD-like"/>
    <property type="match status" value="1"/>
</dbReference>
<dbReference type="GO" id="GO:0005737">
    <property type="term" value="C:cytoplasm"/>
    <property type="evidence" value="ECO:0007669"/>
    <property type="project" value="UniProtKB-SubCell"/>
</dbReference>
<evidence type="ECO:0000256" key="8">
    <source>
        <dbReference type="PIRSR" id="PIRSR004682-1"/>
    </source>
</evidence>
<name>A0A0K9XL08_9ACTN</name>
<keyword evidence="10" id="KW-0460">Magnesium</keyword>
<dbReference type="PATRIC" id="fig|1678637.3.peg.1281"/>
<feature type="site" description="Stabilizes the phosphoryl group" evidence="9">
    <location>
        <position position="55"/>
    </location>
</feature>
<dbReference type="RefSeq" id="WP_049714811.1">
    <property type="nucleotide sequence ID" value="NZ_LFXA01000002.1"/>
</dbReference>
<sequence length="188" mass="20019">MTARRPLRAVLFDRDGTLIEDVPYNGDPDRVRPLPGARRALALLRPLGVRVGVVSNQSGVGRGLLSAAQVNRVNERVERLLGPFDVWAVCCHAPEDACPCRKPAPGLVLAAALALGLTPADCAVVGDIGSDVEAAAAAGALGVLVPNRVTRADEVRRAHRVAPDLPAAVRMLLRLRHHHPAEREADRT</sequence>
<feature type="binding site" evidence="10">
    <location>
        <position position="98"/>
    </location>
    <ligand>
        <name>Zn(2+)</name>
        <dbReference type="ChEBI" id="CHEBI:29105"/>
    </ligand>
</feature>
<evidence type="ECO:0000256" key="1">
    <source>
        <dbReference type="ARBA" id="ARBA00004496"/>
    </source>
</evidence>
<keyword evidence="2 7" id="KW-0963">Cytoplasm</keyword>
<keyword evidence="10" id="KW-0862">Zinc</keyword>
<dbReference type="GO" id="GO:0005975">
    <property type="term" value="P:carbohydrate metabolic process"/>
    <property type="evidence" value="ECO:0007669"/>
    <property type="project" value="InterPro"/>
</dbReference>
<gene>
    <name evidence="11" type="ORF">AC230_05910</name>
</gene>
<evidence type="ECO:0000256" key="6">
    <source>
        <dbReference type="ARBA" id="ARBA00031828"/>
    </source>
</evidence>
<evidence type="ECO:0000256" key="3">
    <source>
        <dbReference type="ARBA" id="ARBA00022723"/>
    </source>
</evidence>
<dbReference type="InterPro" id="IPR036412">
    <property type="entry name" value="HAD-like_sf"/>
</dbReference>
<evidence type="ECO:0000256" key="10">
    <source>
        <dbReference type="PIRSR" id="PIRSR004682-4"/>
    </source>
</evidence>
<dbReference type="GO" id="GO:0046872">
    <property type="term" value="F:metal ion binding"/>
    <property type="evidence" value="ECO:0007669"/>
    <property type="project" value="UniProtKB-KW"/>
</dbReference>
<accession>A0A0K9XL08</accession>
<evidence type="ECO:0000313" key="11">
    <source>
        <dbReference type="EMBL" id="KNB54069.1"/>
    </source>
</evidence>
<dbReference type="EC" id="3.1.3.-" evidence="7"/>
<comment type="cofactor">
    <cofactor evidence="10">
        <name>Zn(2+)</name>
        <dbReference type="ChEBI" id="CHEBI:29105"/>
    </cofactor>
</comment>
<dbReference type="InterPro" id="IPR004446">
    <property type="entry name" value="Heptose_bisP_phosphatase"/>
</dbReference>
<dbReference type="Pfam" id="PF13242">
    <property type="entry name" value="Hydrolase_like"/>
    <property type="match status" value="1"/>
</dbReference>
<feature type="binding site" evidence="10">
    <location>
        <position position="127"/>
    </location>
    <ligand>
        <name>Mg(2+)</name>
        <dbReference type="ChEBI" id="CHEBI:18420"/>
    </ligand>
</feature>
<organism evidence="11 12">
    <name type="scientific">Streptomyces caatingaensis</name>
    <dbReference type="NCBI Taxonomy" id="1678637"/>
    <lineage>
        <taxon>Bacteria</taxon>
        <taxon>Bacillati</taxon>
        <taxon>Actinomycetota</taxon>
        <taxon>Actinomycetes</taxon>
        <taxon>Kitasatosporales</taxon>
        <taxon>Streptomycetaceae</taxon>
        <taxon>Streptomyces</taxon>
    </lineage>
</organism>
<evidence type="ECO:0000256" key="9">
    <source>
        <dbReference type="PIRSR" id="PIRSR004682-3"/>
    </source>
</evidence>
<dbReference type="OrthoDB" id="9781367at2"/>
<evidence type="ECO:0000256" key="4">
    <source>
        <dbReference type="ARBA" id="ARBA00022801"/>
    </source>
</evidence>
<feature type="binding site" evidence="10">
    <location>
        <position position="100"/>
    </location>
    <ligand>
        <name>Zn(2+)</name>
        <dbReference type="ChEBI" id="CHEBI:29105"/>
    </ligand>
</feature>
<comment type="similarity">
    <text evidence="7">Belongs to the gmhB family.</text>
</comment>
<dbReference type="InterPro" id="IPR006543">
    <property type="entry name" value="Histidinol-phos"/>
</dbReference>
<dbReference type="AlphaFoldDB" id="A0A0K9XL08"/>
<reference evidence="12" key="1">
    <citation type="submission" date="2015-07" db="EMBL/GenBank/DDBJ databases">
        <title>Draft genome sequence of Streptomyces sp. CMAA 1322, a bacterium isolated from Caatinga biome, from dry forest semiarid of Brazil.</title>
        <authorList>
            <person name="Santos S.N."/>
            <person name="Gacesa R."/>
            <person name="Taketani R.G."/>
            <person name="Long P.F."/>
            <person name="Melo I.S."/>
        </authorList>
    </citation>
    <scope>NUCLEOTIDE SEQUENCE [LARGE SCALE GENOMIC DNA]</scope>
    <source>
        <strain evidence="12">CMAA 1322</strain>
    </source>
</reference>
<dbReference type="NCBIfam" id="TIGR01662">
    <property type="entry name" value="HAD-SF-IIIA"/>
    <property type="match status" value="1"/>
</dbReference>
<feature type="binding site" evidence="10">
    <location>
        <position position="15"/>
    </location>
    <ligand>
        <name>Mg(2+)</name>
        <dbReference type="ChEBI" id="CHEBI:18420"/>
    </ligand>
</feature>
<evidence type="ECO:0000256" key="7">
    <source>
        <dbReference type="PIRNR" id="PIRNR004682"/>
    </source>
</evidence>
<feature type="binding site" evidence="10">
    <location>
        <position position="90"/>
    </location>
    <ligand>
        <name>Zn(2+)</name>
        <dbReference type="ChEBI" id="CHEBI:29105"/>
    </ligand>
</feature>
<comment type="subcellular location">
    <subcellularLocation>
        <location evidence="1 7">Cytoplasm</location>
    </subcellularLocation>
</comment>
<dbReference type="Proteomes" id="UP000037288">
    <property type="component" value="Unassembled WGS sequence"/>
</dbReference>
<dbReference type="EMBL" id="LFXA01000002">
    <property type="protein sequence ID" value="KNB54069.1"/>
    <property type="molecule type" value="Genomic_DNA"/>
</dbReference>
<keyword evidence="5 7" id="KW-0119">Carbohydrate metabolism</keyword>
<keyword evidence="4 7" id="KW-0378">Hydrolase</keyword>
<feature type="site" description="Stabilizes the phosphoryl group" evidence="9">
    <location>
        <position position="102"/>
    </location>
</feature>
<dbReference type="SUPFAM" id="SSF56784">
    <property type="entry name" value="HAD-like"/>
    <property type="match status" value="1"/>
</dbReference>
<feature type="active site" description="Proton donor" evidence="8">
    <location>
        <position position="15"/>
    </location>
</feature>
<dbReference type="STRING" id="1678637.AC230_05910"/>
<feature type="binding site" evidence="10">
    <location>
        <position position="13"/>
    </location>
    <ligand>
        <name>Mg(2+)</name>
        <dbReference type="ChEBI" id="CHEBI:18420"/>
    </ligand>
</feature>
<feature type="site" description="Contributes to substrate recognition" evidence="9">
    <location>
        <position position="101"/>
    </location>
</feature>
<dbReference type="PIRSF" id="PIRSF004682">
    <property type="entry name" value="GmhB"/>
    <property type="match status" value="1"/>
</dbReference>
<dbReference type="InterPro" id="IPR006549">
    <property type="entry name" value="HAD-SF_hydro_IIIA"/>
</dbReference>
<dbReference type="InterPro" id="IPR023214">
    <property type="entry name" value="HAD_sf"/>
</dbReference>
<evidence type="ECO:0000313" key="12">
    <source>
        <dbReference type="Proteomes" id="UP000037288"/>
    </source>
</evidence>
<feature type="binding site" evidence="10">
    <location>
        <position position="92"/>
    </location>
    <ligand>
        <name>Zn(2+)</name>
        <dbReference type="ChEBI" id="CHEBI:29105"/>
    </ligand>
</feature>
<comment type="cofactor">
    <cofactor evidence="10">
        <name>Mg(2+)</name>
        <dbReference type="ChEBI" id="CHEBI:18420"/>
    </cofactor>
</comment>
<protein>
    <recommendedName>
        <fullName evidence="6 7">D,D-heptose 1,7-bisphosphate phosphatase</fullName>
        <ecNumber evidence="7">3.1.3.-</ecNumber>
    </recommendedName>
</protein>
<proteinExistence type="inferred from homology"/>
<comment type="caution">
    <text evidence="11">The sequence shown here is derived from an EMBL/GenBank/DDBJ whole genome shotgun (WGS) entry which is preliminary data.</text>
</comment>
<dbReference type="PANTHER" id="PTHR42891">
    <property type="entry name" value="D-GLYCERO-BETA-D-MANNO-HEPTOSE-1,7-BISPHOSPHATE 7-PHOSPHATASE"/>
    <property type="match status" value="1"/>
</dbReference>
<feature type="active site" description="Proton donor" evidence="8">
    <location>
        <position position="13"/>
    </location>
</feature>
<dbReference type="GO" id="GO:0016791">
    <property type="term" value="F:phosphatase activity"/>
    <property type="evidence" value="ECO:0007669"/>
    <property type="project" value="InterPro"/>
</dbReference>
<keyword evidence="3 10" id="KW-0479">Metal-binding</keyword>
<evidence type="ECO:0000256" key="5">
    <source>
        <dbReference type="ARBA" id="ARBA00023277"/>
    </source>
</evidence>
<evidence type="ECO:0000256" key="2">
    <source>
        <dbReference type="ARBA" id="ARBA00022490"/>
    </source>
</evidence>
<dbReference type="PANTHER" id="PTHR42891:SF1">
    <property type="entry name" value="D-GLYCERO-BETA-D-MANNO-HEPTOSE-1,7-BISPHOSPHATE 7-PHOSPHATASE"/>
    <property type="match status" value="1"/>
</dbReference>
<keyword evidence="12" id="KW-1185">Reference proteome</keyword>
<dbReference type="NCBIfam" id="TIGR01656">
    <property type="entry name" value="Histidinol-ppas"/>
    <property type="match status" value="1"/>
</dbReference>